<dbReference type="Pfam" id="PF12796">
    <property type="entry name" value="Ank_2"/>
    <property type="match status" value="1"/>
</dbReference>
<name>F4RRD6_MELLP</name>
<dbReference type="GeneID" id="18927112"/>
<dbReference type="SMART" id="SM00248">
    <property type="entry name" value="ANK"/>
    <property type="match status" value="2"/>
</dbReference>
<dbReference type="InterPro" id="IPR036770">
    <property type="entry name" value="Ankyrin_rpt-contain_sf"/>
</dbReference>
<dbReference type="Proteomes" id="UP000001072">
    <property type="component" value="Unassembled WGS sequence"/>
</dbReference>
<reference evidence="5" key="1">
    <citation type="journal article" date="2011" name="Proc. Natl. Acad. Sci. U.S.A.">
        <title>Obligate biotrophy features unraveled by the genomic analysis of rust fungi.</title>
        <authorList>
            <person name="Duplessis S."/>
            <person name="Cuomo C.A."/>
            <person name="Lin Y.-C."/>
            <person name="Aerts A."/>
            <person name="Tisserant E."/>
            <person name="Veneault-Fourrey C."/>
            <person name="Joly D.L."/>
            <person name="Hacquard S."/>
            <person name="Amselem J."/>
            <person name="Cantarel B.L."/>
            <person name="Chiu R."/>
            <person name="Coutinho P.M."/>
            <person name="Feau N."/>
            <person name="Field M."/>
            <person name="Frey P."/>
            <person name="Gelhaye E."/>
            <person name="Goldberg J."/>
            <person name="Grabherr M.G."/>
            <person name="Kodira C.D."/>
            <person name="Kohler A."/>
            <person name="Kuees U."/>
            <person name="Lindquist E.A."/>
            <person name="Lucas S.M."/>
            <person name="Mago R."/>
            <person name="Mauceli E."/>
            <person name="Morin E."/>
            <person name="Murat C."/>
            <person name="Pangilinan J.L."/>
            <person name="Park R."/>
            <person name="Pearson M."/>
            <person name="Quesneville H."/>
            <person name="Rouhier N."/>
            <person name="Sakthikumar S."/>
            <person name="Salamov A.A."/>
            <person name="Schmutz J."/>
            <person name="Selles B."/>
            <person name="Shapiro H."/>
            <person name="Tanguay P."/>
            <person name="Tuskan G.A."/>
            <person name="Henrissat B."/>
            <person name="Van de Peer Y."/>
            <person name="Rouze P."/>
            <person name="Ellis J.G."/>
            <person name="Dodds P.N."/>
            <person name="Schein J.E."/>
            <person name="Zhong S."/>
            <person name="Hamelin R.C."/>
            <person name="Grigoriev I.V."/>
            <person name="Szabo L.J."/>
            <person name="Martin F."/>
        </authorList>
    </citation>
    <scope>NUCLEOTIDE SEQUENCE [LARGE SCALE GENOMIC DNA]</scope>
    <source>
        <strain evidence="5">98AG31 / pathotype 3-4-7</strain>
    </source>
</reference>
<dbReference type="InterPro" id="IPR050889">
    <property type="entry name" value="Dendritic_Spine_Reg/Scaffold"/>
</dbReference>
<dbReference type="HOGENOM" id="CLU_000134_34_2_1"/>
<dbReference type="OrthoDB" id="366390at2759"/>
<evidence type="ECO:0000256" key="3">
    <source>
        <dbReference type="PROSITE-ProRule" id="PRU00023"/>
    </source>
</evidence>
<feature type="non-terminal residue" evidence="4">
    <location>
        <position position="123"/>
    </location>
</feature>
<dbReference type="SUPFAM" id="SSF48403">
    <property type="entry name" value="Ankyrin repeat"/>
    <property type="match status" value="1"/>
</dbReference>
<dbReference type="KEGG" id="mlr:MELLADRAFT_30570"/>
<keyword evidence="2 3" id="KW-0040">ANK repeat</keyword>
<dbReference type="RefSeq" id="XP_007411671.1">
    <property type="nucleotide sequence ID" value="XM_007411609.1"/>
</dbReference>
<dbReference type="Gene3D" id="1.25.40.20">
    <property type="entry name" value="Ankyrin repeat-containing domain"/>
    <property type="match status" value="1"/>
</dbReference>
<dbReference type="PANTHER" id="PTHR24166">
    <property type="entry name" value="ROLLING PEBBLES, ISOFORM B"/>
    <property type="match status" value="1"/>
</dbReference>
<evidence type="ECO:0000313" key="4">
    <source>
        <dbReference type="EMBL" id="EGG04918.1"/>
    </source>
</evidence>
<keyword evidence="1" id="KW-0677">Repeat</keyword>
<dbReference type="InParanoid" id="F4RRD6"/>
<dbReference type="EMBL" id="GL883115">
    <property type="protein sequence ID" value="EGG04918.1"/>
    <property type="molecule type" value="Genomic_DNA"/>
</dbReference>
<evidence type="ECO:0000313" key="5">
    <source>
        <dbReference type="Proteomes" id="UP000001072"/>
    </source>
</evidence>
<feature type="non-terminal residue" evidence="4">
    <location>
        <position position="1"/>
    </location>
</feature>
<accession>F4RRD6</accession>
<evidence type="ECO:0000256" key="2">
    <source>
        <dbReference type="ARBA" id="ARBA00023043"/>
    </source>
</evidence>
<dbReference type="InterPro" id="IPR002110">
    <property type="entry name" value="Ankyrin_rpt"/>
</dbReference>
<protein>
    <submittedName>
        <fullName evidence="4">Uncharacterized protein</fullName>
    </submittedName>
</protein>
<dbReference type="PROSITE" id="PS50088">
    <property type="entry name" value="ANK_REPEAT"/>
    <property type="match status" value="1"/>
</dbReference>
<dbReference type="PANTHER" id="PTHR24166:SF48">
    <property type="entry name" value="PROTEIN VAPYRIN"/>
    <property type="match status" value="1"/>
</dbReference>
<sequence>SNEAQQINVLSSDTINFAHKMFDGARSGDLNLLQAAIEAGLPVDLTNSSGNTLLMLSSYAGHLELVKYLISKQSNPNRLNDRGQSPLSGAIFKNFRSIAIALLEAGADPKLGQPNAIDCAYMY</sequence>
<dbReference type="eggNOG" id="ENOG502S5MP">
    <property type="taxonomic scope" value="Eukaryota"/>
</dbReference>
<keyword evidence="5" id="KW-1185">Reference proteome</keyword>
<gene>
    <name evidence="4" type="ORF">MELLADRAFT_30570</name>
</gene>
<evidence type="ECO:0000256" key="1">
    <source>
        <dbReference type="ARBA" id="ARBA00022737"/>
    </source>
</evidence>
<dbReference type="AlphaFoldDB" id="F4RRD6"/>
<organism evidence="5">
    <name type="scientific">Melampsora larici-populina (strain 98AG31 / pathotype 3-4-7)</name>
    <name type="common">Poplar leaf rust fungus</name>
    <dbReference type="NCBI Taxonomy" id="747676"/>
    <lineage>
        <taxon>Eukaryota</taxon>
        <taxon>Fungi</taxon>
        <taxon>Dikarya</taxon>
        <taxon>Basidiomycota</taxon>
        <taxon>Pucciniomycotina</taxon>
        <taxon>Pucciniomycetes</taxon>
        <taxon>Pucciniales</taxon>
        <taxon>Melampsoraceae</taxon>
        <taxon>Melampsora</taxon>
    </lineage>
</organism>
<feature type="repeat" description="ANK" evidence="3">
    <location>
        <begin position="49"/>
        <end position="81"/>
    </location>
</feature>
<proteinExistence type="predicted"/>
<dbReference type="VEuPathDB" id="FungiDB:MELLADRAFT_30570"/>
<dbReference type="PROSITE" id="PS50297">
    <property type="entry name" value="ANK_REP_REGION"/>
    <property type="match status" value="1"/>
</dbReference>